<evidence type="ECO:0000256" key="1">
    <source>
        <dbReference type="ARBA" id="ARBA00009875"/>
    </source>
</evidence>
<evidence type="ECO:0000256" key="4">
    <source>
        <dbReference type="ARBA" id="ARBA00035227"/>
    </source>
</evidence>
<dbReference type="InParanoid" id="A0A3Q2HKQ9"/>
<evidence type="ECO:0000256" key="3">
    <source>
        <dbReference type="ARBA" id="ARBA00023274"/>
    </source>
</evidence>
<sequence length="51" mass="5886">MRLSKMKKPVSRAYGGFLCAKRVHDRIKHAFLTEERKIIVKVLKAQAESES</sequence>
<dbReference type="InterPro" id="IPR008195">
    <property type="entry name" value="Ribosomal_eL34"/>
</dbReference>
<dbReference type="SMR" id="A0A3Q2HKQ9"/>
<dbReference type="Proteomes" id="UP000002281">
    <property type="component" value="Chromosome 3"/>
</dbReference>
<dbReference type="GO" id="GO:0006412">
    <property type="term" value="P:translation"/>
    <property type="evidence" value="ECO:0007669"/>
    <property type="project" value="InterPro"/>
</dbReference>
<name>A0A3Q2HKQ9_HORSE</name>
<keyword evidence="2" id="KW-0689">Ribosomal protein</keyword>
<dbReference type="GeneTree" id="ENSGT00940000169858"/>
<protein>
    <recommendedName>
        <fullName evidence="4">Large ribosomal subunit protein eL34</fullName>
    </recommendedName>
    <alternativeName>
        <fullName evidence="5">60S ribosomal protein L34</fullName>
    </alternativeName>
</protein>
<evidence type="ECO:0000313" key="7">
    <source>
        <dbReference type="Proteomes" id="UP000002281"/>
    </source>
</evidence>
<dbReference type="PaxDb" id="9796-ENSECAP00000035224"/>
<dbReference type="STRING" id="9796.ENSECAP00000035224"/>
<dbReference type="Pfam" id="PF01199">
    <property type="entry name" value="Ribosomal_L34e"/>
    <property type="match status" value="1"/>
</dbReference>
<dbReference type="InterPro" id="IPR038562">
    <property type="entry name" value="Ribosomal_eL34_C_sf"/>
</dbReference>
<evidence type="ECO:0000313" key="6">
    <source>
        <dbReference type="Ensembl" id="ENSECAP00000035224.1"/>
    </source>
</evidence>
<comment type="similarity">
    <text evidence="1">Belongs to the eukaryotic ribosomal protein eL34 family.</text>
</comment>
<keyword evidence="3" id="KW-0687">Ribonucleoprotein</keyword>
<dbReference type="GO" id="GO:0003735">
    <property type="term" value="F:structural constituent of ribosome"/>
    <property type="evidence" value="ECO:0007669"/>
    <property type="project" value="InterPro"/>
</dbReference>
<evidence type="ECO:0000256" key="2">
    <source>
        <dbReference type="ARBA" id="ARBA00022980"/>
    </source>
</evidence>
<accession>A0A3Q2HKQ9</accession>
<evidence type="ECO:0000256" key="5">
    <source>
        <dbReference type="ARBA" id="ARBA00035333"/>
    </source>
</evidence>
<keyword evidence="7" id="KW-1185">Reference proteome</keyword>
<dbReference type="PANTHER" id="PTHR46595">
    <property type="entry name" value="60S RIBOSOMAL PROTEIN L34"/>
    <property type="match status" value="1"/>
</dbReference>
<dbReference type="Bgee" id="ENSECAG00000035335">
    <property type="expression patterns" value="Expressed in abdominal segment of trunk and 1 other cell type or tissue"/>
</dbReference>
<organism evidence="6 7">
    <name type="scientific">Equus caballus</name>
    <name type="common">Horse</name>
    <dbReference type="NCBI Taxonomy" id="9796"/>
    <lineage>
        <taxon>Eukaryota</taxon>
        <taxon>Metazoa</taxon>
        <taxon>Chordata</taxon>
        <taxon>Craniata</taxon>
        <taxon>Vertebrata</taxon>
        <taxon>Euteleostomi</taxon>
        <taxon>Mammalia</taxon>
        <taxon>Eutheria</taxon>
        <taxon>Laurasiatheria</taxon>
        <taxon>Perissodactyla</taxon>
        <taxon>Equidae</taxon>
        <taxon>Equus</taxon>
    </lineage>
</organism>
<proteinExistence type="inferred from homology"/>
<reference evidence="6 7" key="1">
    <citation type="journal article" date="2009" name="Science">
        <title>Genome sequence, comparative analysis, and population genetics of the domestic horse.</title>
        <authorList>
            <consortium name="Broad Institute Genome Sequencing Platform"/>
            <consortium name="Broad Institute Whole Genome Assembly Team"/>
            <person name="Wade C.M."/>
            <person name="Giulotto E."/>
            <person name="Sigurdsson S."/>
            <person name="Zoli M."/>
            <person name="Gnerre S."/>
            <person name="Imsland F."/>
            <person name="Lear T.L."/>
            <person name="Adelson D.L."/>
            <person name="Bailey E."/>
            <person name="Bellone R.R."/>
            <person name="Bloecker H."/>
            <person name="Distl O."/>
            <person name="Edgar R.C."/>
            <person name="Garber M."/>
            <person name="Leeb T."/>
            <person name="Mauceli E."/>
            <person name="MacLeod J.N."/>
            <person name="Penedo M.C.T."/>
            <person name="Raison J.M."/>
            <person name="Sharpe T."/>
            <person name="Vogel J."/>
            <person name="Andersson L."/>
            <person name="Antczak D.F."/>
            <person name="Biagi T."/>
            <person name="Binns M.M."/>
            <person name="Chowdhary B.P."/>
            <person name="Coleman S.J."/>
            <person name="Della Valle G."/>
            <person name="Fryc S."/>
            <person name="Guerin G."/>
            <person name="Hasegawa T."/>
            <person name="Hill E.W."/>
            <person name="Jurka J."/>
            <person name="Kiialainen A."/>
            <person name="Lindgren G."/>
            <person name="Liu J."/>
            <person name="Magnani E."/>
            <person name="Mickelson J.R."/>
            <person name="Murray J."/>
            <person name="Nergadze S.G."/>
            <person name="Onofrio R."/>
            <person name="Pedroni S."/>
            <person name="Piras M.F."/>
            <person name="Raudsepp T."/>
            <person name="Rocchi M."/>
            <person name="Roeed K.H."/>
            <person name="Ryder O.A."/>
            <person name="Searle S."/>
            <person name="Skow L."/>
            <person name="Swinburne J.E."/>
            <person name="Syvaenen A.C."/>
            <person name="Tozaki T."/>
            <person name="Valberg S.J."/>
            <person name="Vaudin M."/>
            <person name="White J.R."/>
            <person name="Zody M.C."/>
            <person name="Lander E.S."/>
            <person name="Lindblad-Toh K."/>
        </authorList>
    </citation>
    <scope>NUCLEOTIDE SEQUENCE [LARGE SCALE GENOMIC DNA]</scope>
    <source>
        <strain evidence="6 7">Thoroughbred</strain>
    </source>
</reference>
<reference evidence="6" key="3">
    <citation type="submission" date="2025-09" db="UniProtKB">
        <authorList>
            <consortium name="Ensembl"/>
        </authorList>
    </citation>
    <scope>IDENTIFICATION</scope>
    <source>
        <strain evidence="6">Thoroughbred</strain>
    </source>
</reference>
<reference evidence="6" key="2">
    <citation type="submission" date="2025-08" db="UniProtKB">
        <authorList>
            <consortium name="Ensembl"/>
        </authorList>
    </citation>
    <scope>IDENTIFICATION</scope>
    <source>
        <strain evidence="6">Thoroughbred</strain>
    </source>
</reference>
<dbReference type="AlphaFoldDB" id="A0A3Q2HKQ9"/>
<dbReference type="GO" id="GO:0005840">
    <property type="term" value="C:ribosome"/>
    <property type="evidence" value="ECO:0007669"/>
    <property type="project" value="UniProtKB-KW"/>
</dbReference>
<dbReference type="Gene3D" id="6.20.340.10">
    <property type="match status" value="1"/>
</dbReference>
<dbReference type="OMA" id="HDRIKHA"/>
<dbReference type="GO" id="GO:1990904">
    <property type="term" value="C:ribonucleoprotein complex"/>
    <property type="evidence" value="ECO:0007669"/>
    <property type="project" value="UniProtKB-KW"/>
</dbReference>
<dbReference type="Ensembl" id="ENSECAT00000037289.1">
    <property type="protein sequence ID" value="ENSECAP00000035224.1"/>
    <property type="gene ID" value="ENSECAG00000035335.1"/>
</dbReference>